<keyword evidence="5" id="KW-0804">Transcription</keyword>
<feature type="domain" description="OmpR/PhoB-type" evidence="9">
    <location>
        <begin position="109"/>
        <end position="207"/>
    </location>
</feature>
<accession>A0A2N2DY40</accession>
<gene>
    <name evidence="10" type="ORF">CVU83_03095</name>
</gene>
<feature type="non-terminal residue" evidence="10">
    <location>
        <position position="1"/>
    </location>
</feature>
<dbReference type="InterPro" id="IPR001867">
    <property type="entry name" value="OmpR/PhoB-type_DNA-bd"/>
</dbReference>
<dbReference type="Gene3D" id="1.10.10.10">
    <property type="entry name" value="Winged helix-like DNA-binding domain superfamily/Winged helix DNA-binding domain"/>
    <property type="match status" value="1"/>
</dbReference>
<dbReference type="GO" id="GO:0000976">
    <property type="term" value="F:transcription cis-regulatory region binding"/>
    <property type="evidence" value="ECO:0007669"/>
    <property type="project" value="TreeGrafter"/>
</dbReference>
<dbReference type="AlphaFoldDB" id="A0A2N2DY40"/>
<evidence type="ECO:0000256" key="1">
    <source>
        <dbReference type="ARBA" id="ARBA00022553"/>
    </source>
</evidence>
<evidence type="ECO:0000313" key="10">
    <source>
        <dbReference type="EMBL" id="PKM87383.1"/>
    </source>
</evidence>
<proteinExistence type="predicted"/>
<dbReference type="PROSITE" id="PS51755">
    <property type="entry name" value="OMPR_PHOB"/>
    <property type="match status" value="1"/>
</dbReference>
<keyword evidence="4 7" id="KW-0238">DNA-binding</keyword>
<evidence type="ECO:0000256" key="7">
    <source>
        <dbReference type="PROSITE-ProRule" id="PRU01091"/>
    </source>
</evidence>
<evidence type="ECO:0000256" key="6">
    <source>
        <dbReference type="PROSITE-ProRule" id="PRU00169"/>
    </source>
</evidence>
<evidence type="ECO:0000259" key="9">
    <source>
        <dbReference type="PROSITE" id="PS51755"/>
    </source>
</evidence>
<dbReference type="GO" id="GO:0000156">
    <property type="term" value="F:phosphorelay response regulator activity"/>
    <property type="evidence" value="ECO:0007669"/>
    <property type="project" value="TreeGrafter"/>
</dbReference>
<dbReference type="PROSITE" id="PS50110">
    <property type="entry name" value="RESPONSE_REGULATORY"/>
    <property type="match status" value="1"/>
</dbReference>
<evidence type="ECO:0000256" key="5">
    <source>
        <dbReference type="ARBA" id="ARBA00023163"/>
    </source>
</evidence>
<dbReference type="SMART" id="SM00448">
    <property type="entry name" value="REC"/>
    <property type="match status" value="1"/>
</dbReference>
<feature type="DNA-binding region" description="OmpR/PhoB-type" evidence="7">
    <location>
        <begin position="109"/>
        <end position="207"/>
    </location>
</feature>
<evidence type="ECO:0000256" key="3">
    <source>
        <dbReference type="ARBA" id="ARBA00023015"/>
    </source>
</evidence>
<name>A0A2N2DY40_9BACT</name>
<dbReference type="GO" id="GO:0006355">
    <property type="term" value="P:regulation of DNA-templated transcription"/>
    <property type="evidence" value="ECO:0007669"/>
    <property type="project" value="InterPro"/>
</dbReference>
<dbReference type="InterPro" id="IPR036388">
    <property type="entry name" value="WH-like_DNA-bd_sf"/>
</dbReference>
<protein>
    <submittedName>
        <fullName evidence="10">DNA-binding response regulator</fullName>
    </submittedName>
</protein>
<organism evidence="10 11">
    <name type="scientific">Candidatus Falkowbacteria bacterium HGW-Falkowbacteria-2</name>
    <dbReference type="NCBI Taxonomy" id="2013769"/>
    <lineage>
        <taxon>Bacteria</taxon>
        <taxon>Candidatus Falkowiibacteriota</taxon>
    </lineage>
</organism>
<evidence type="ECO:0000256" key="4">
    <source>
        <dbReference type="ARBA" id="ARBA00023125"/>
    </source>
</evidence>
<dbReference type="PANTHER" id="PTHR48111">
    <property type="entry name" value="REGULATOR OF RPOS"/>
    <property type="match status" value="1"/>
</dbReference>
<dbReference type="GO" id="GO:0005829">
    <property type="term" value="C:cytosol"/>
    <property type="evidence" value="ECO:0007669"/>
    <property type="project" value="TreeGrafter"/>
</dbReference>
<dbReference type="SUPFAM" id="SSF52172">
    <property type="entry name" value="CheY-like"/>
    <property type="match status" value="1"/>
</dbReference>
<dbReference type="InterPro" id="IPR011006">
    <property type="entry name" value="CheY-like_superfamily"/>
</dbReference>
<keyword evidence="3" id="KW-0805">Transcription regulation</keyword>
<dbReference type="InterPro" id="IPR039420">
    <property type="entry name" value="WalR-like"/>
</dbReference>
<dbReference type="InterPro" id="IPR001789">
    <property type="entry name" value="Sig_transdc_resp-reg_receiver"/>
</dbReference>
<feature type="modified residue" description="4-aspartylphosphate" evidence="6">
    <location>
        <position position="36"/>
    </location>
</feature>
<keyword evidence="2" id="KW-0902">Two-component regulatory system</keyword>
<dbReference type="Gene3D" id="3.40.50.2300">
    <property type="match status" value="1"/>
</dbReference>
<keyword evidence="1 6" id="KW-0597">Phosphoprotein</keyword>
<comment type="caution">
    <text evidence="10">The sequence shown here is derived from an EMBL/GenBank/DDBJ whole genome shotgun (WGS) entry which is preliminary data.</text>
</comment>
<sequence length="210" mass="24038">LGRGLKAKGYVVDAAYDGEQGAFLARTGRFDLIVLDGNLPKMDGLTTLKQIRRDGIRVPVLALTVNADPAQKGVMFKEGADDYLTKPFLFEEFLWRVQALLRRPPITSSRSWRMGKLCLDPKSQLASRNGRRIYLTGKEYALLELFFRRRHEVLSRSQIMEQVWENNADPFSNTIEAHIMSLRKKLNSEGETDYIHTIPGRGYKFSLKRC</sequence>
<dbReference type="EMBL" id="PHAH01000046">
    <property type="protein sequence ID" value="PKM87383.1"/>
    <property type="molecule type" value="Genomic_DNA"/>
</dbReference>
<evidence type="ECO:0000313" key="11">
    <source>
        <dbReference type="Proteomes" id="UP000233325"/>
    </source>
</evidence>
<dbReference type="Pfam" id="PF00072">
    <property type="entry name" value="Response_reg"/>
    <property type="match status" value="1"/>
</dbReference>
<evidence type="ECO:0000259" key="8">
    <source>
        <dbReference type="PROSITE" id="PS50110"/>
    </source>
</evidence>
<reference evidence="10 11" key="1">
    <citation type="journal article" date="2017" name="ISME J.">
        <title>Potential for microbial H2 and metal transformations associated with novel bacteria and archaea in deep terrestrial subsurface sediments.</title>
        <authorList>
            <person name="Hernsdorf A.W."/>
            <person name="Amano Y."/>
            <person name="Miyakawa K."/>
            <person name="Ise K."/>
            <person name="Suzuki Y."/>
            <person name="Anantharaman K."/>
            <person name="Probst A."/>
            <person name="Burstein D."/>
            <person name="Thomas B.C."/>
            <person name="Banfield J.F."/>
        </authorList>
    </citation>
    <scope>NUCLEOTIDE SEQUENCE [LARGE SCALE GENOMIC DNA]</scope>
    <source>
        <strain evidence="10">HGW-Falkowbacteria-2</strain>
    </source>
</reference>
<dbReference type="PANTHER" id="PTHR48111:SF22">
    <property type="entry name" value="REGULATOR OF RPOS"/>
    <property type="match status" value="1"/>
</dbReference>
<feature type="domain" description="Response regulatory" evidence="8">
    <location>
        <begin position="1"/>
        <end position="101"/>
    </location>
</feature>
<dbReference type="CDD" id="cd00383">
    <property type="entry name" value="trans_reg_C"/>
    <property type="match status" value="1"/>
</dbReference>
<dbReference type="Proteomes" id="UP000233325">
    <property type="component" value="Unassembled WGS sequence"/>
</dbReference>
<evidence type="ECO:0000256" key="2">
    <source>
        <dbReference type="ARBA" id="ARBA00023012"/>
    </source>
</evidence>
<dbReference type="Pfam" id="PF00486">
    <property type="entry name" value="Trans_reg_C"/>
    <property type="match status" value="1"/>
</dbReference>
<dbReference type="GO" id="GO:0032993">
    <property type="term" value="C:protein-DNA complex"/>
    <property type="evidence" value="ECO:0007669"/>
    <property type="project" value="TreeGrafter"/>
</dbReference>
<dbReference type="SMART" id="SM00862">
    <property type="entry name" value="Trans_reg_C"/>
    <property type="match status" value="1"/>
</dbReference>